<evidence type="ECO:0000313" key="3">
    <source>
        <dbReference type="Proteomes" id="UP000297777"/>
    </source>
</evidence>
<evidence type="ECO:0000256" key="1">
    <source>
        <dbReference type="SAM" id="MobiDB-lite"/>
    </source>
</evidence>
<dbReference type="Proteomes" id="UP000297777">
    <property type="component" value="Unassembled WGS sequence"/>
</dbReference>
<reference evidence="2 3" key="1">
    <citation type="submission" date="2017-12" db="EMBL/GenBank/DDBJ databases">
        <title>Comparative genomics of Botrytis spp.</title>
        <authorList>
            <person name="Valero-Jimenez C.A."/>
            <person name="Tapia P."/>
            <person name="Veloso J."/>
            <person name="Silva-Moreno E."/>
            <person name="Staats M."/>
            <person name="Valdes J.H."/>
            <person name="Van Kan J.A.L."/>
        </authorList>
    </citation>
    <scope>NUCLEOTIDE SEQUENCE [LARGE SCALE GENOMIC DNA]</scope>
    <source>
        <strain evidence="2 3">Bt9001</strain>
    </source>
</reference>
<organism evidence="2 3">
    <name type="scientific">Botrytis tulipae</name>
    <dbReference type="NCBI Taxonomy" id="87230"/>
    <lineage>
        <taxon>Eukaryota</taxon>
        <taxon>Fungi</taxon>
        <taxon>Dikarya</taxon>
        <taxon>Ascomycota</taxon>
        <taxon>Pezizomycotina</taxon>
        <taxon>Leotiomycetes</taxon>
        <taxon>Helotiales</taxon>
        <taxon>Sclerotiniaceae</taxon>
        <taxon>Botrytis</taxon>
    </lineage>
</organism>
<gene>
    <name evidence="2" type="ORF">BTUL_0009g00940</name>
</gene>
<dbReference type="AlphaFoldDB" id="A0A4Z1F1U4"/>
<proteinExistence type="predicted"/>
<feature type="compositionally biased region" description="Polar residues" evidence="1">
    <location>
        <begin position="9"/>
        <end position="21"/>
    </location>
</feature>
<name>A0A4Z1F1U4_9HELO</name>
<keyword evidence="3" id="KW-1185">Reference proteome</keyword>
<feature type="region of interest" description="Disordered" evidence="1">
    <location>
        <begin position="1"/>
        <end position="46"/>
    </location>
</feature>
<evidence type="ECO:0000313" key="2">
    <source>
        <dbReference type="EMBL" id="TGO18574.1"/>
    </source>
</evidence>
<accession>A0A4Z1F1U4</accession>
<dbReference type="EMBL" id="PQXH01000009">
    <property type="protein sequence ID" value="TGO18574.1"/>
    <property type="molecule type" value="Genomic_DNA"/>
</dbReference>
<dbReference type="OrthoDB" id="3546310at2759"/>
<protein>
    <submittedName>
        <fullName evidence="2">Uncharacterized protein</fullName>
    </submittedName>
</protein>
<sequence>MFSEEPAVETQQIPKDTTSSIKLPVTVMKKSASDSEDSNSDAQNRQCQFPVLRDDPEKSVMFMAATLNFLRRAVFPFEENKIHTMSLILDEYLSIWSEICVDKSDVLRTQLDCLYMLDMDLMVAFVAMQERRSQIRMKLDGYEDSDEEAPEFREVYCPNCDESSEEDESEDLCHCPIHPNTGTEYLACGMTTNPWKNGPAVGNEESTYTTTTYSASEMATPKIPADADDCSCLCVTCCASRGLDSDDDSYVCPSSDSESEDDISCQYQLSKEDAQVFSSKVLISRIATVGTITVYLIFLTDDG</sequence>
<comment type="caution">
    <text evidence="2">The sequence shown here is derived from an EMBL/GenBank/DDBJ whole genome shotgun (WGS) entry which is preliminary data.</text>
</comment>